<name>A0A0R1QLX1_9LACO</name>
<dbReference type="RefSeq" id="WP_054717629.1">
    <property type="nucleotide sequence ID" value="NZ_AZEU01000126.1"/>
</dbReference>
<gene>
    <name evidence="1" type="ORF">FD01_GL000699</name>
</gene>
<dbReference type="PATRIC" id="fig|1423769.4.peg.745"/>
<evidence type="ECO:0000313" key="1">
    <source>
        <dbReference type="EMBL" id="KRL45497.1"/>
    </source>
</evidence>
<accession>A0A0R1QLX1</accession>
<reference evidence="1 2" key="1">
    <citation type="journal article" date="2015" name="Genome Announc.">
        <title>Expanding the biotechnology potential of lactobacilli through comparative genomics of 213 strains and associated genera.</title>
        <authorList>
            <person name="Sun Z."/>
            <person name="Harris H.M."/>
            <person name="McCann A."/>
            <person name="Guo C."/>
            <person name="Argimon S."/>
            <person name="Zhang W."/>
            <person name="Yang X."/>
            <person name="Jeffery I.B."/>
            <person name="Cooney J.C."/>
            <person name="Kagawa T.F."/>
            <person name="Liu W."/>
            <person name="Song Y."/>
            <person name="Salvetti E."/>
            <person name="Wrobel A."/>
            <person name="Rasinkangas P."/>
            <person name="Parkhill J."/>
            <person name="Rea M.C."/>
            <person name="O'Sullivan O."/>
            <person name="Ritari J."/>
            <person name="Douillard F.P."/>
            <person name="Paul Ross R."/>
            <person name="Yang R."/>
            <person name="Briner A.E."/>
            <person name="Felis G.E."/>
            <person name="de Vos W.M."/>
            <person name="Barrangou R."/>
            <person name="Klaenhammer T.R."/>
            <person name="Caufield P.W."/>
            <person name="Cui Y."/>
            <person name="Zhang H."/>
            <person name="O'Toole P.W."/>
        </authorList>
    </citation>
    <scope>NUCLEOTIDE SEQUENCE [LARGE SCALE GENOMIC DNA]</scope>
    <source>
        <strain evidence="1 2">DSM 13343</strain>
    </source>
</reference>
<dbReference type="Proteomes" id="UP000051790">
    <property type="component" value="Unassembled WGS sequence"/>
</dbReference>
<dbReference type="EMBL" id="AZEU01000126">
    <property type="protein sequence ID" value="KRL45497.1"/>
    <property type="molecule type" value="Genomic_DNA"/>
</dbReference>
<dbReference type="OrthoDB" id="9884157at2"/>
<dbReference type="AlphaFoldDB" id="A0A0R1QLX1"/>
<keyword evidence="2" id="KW-1185">Reference proteome</keyword>
<evidence type="ECO:0000313" key="2">
    <source>
        <dbReference type="Proteomes" id="UP000051790"/>
    </source>
</evidence>
<comment type="caution">
    <text evidence="1">The sequence shown here is derived from an EMBL/GenBank/DDBJ whole genome shotgun (WGS) entry which is preliminary data.</text>
</comment>
<sequence length="76" mass="8491">MENLIILESVIGPQITGMDCETGDHVIAVVTRERAGVLQAMLDDADDRLQQNIANDDPDEDFTPVLTKSEFFRKEV</sequence>
<protein>
    <submittedName>
        <fullName evidence="1">Uncharacterized protein</fullName>
    </submittedName>
</protein>
<organism evidence="1 2">
    <name type="scientific">Lacticaseibacillus manihotivorans DSM 13343 = JCM 12514</name>
    <dbReference type="NCBI Taxonomy" id="1423769"/>
    <lineage>
        <taxon>Bacteria</taxon>
        <taxon>Bacillati</taxon>
        <taxon>Bacillota</taxon>
        <taxon>Bacilli</taxon>
        <taxon>Lactobacillales</taxon>
        <taxon>Lactobacillaceae</taxon>
        <taxon>Lacticaseibacillus</taxon>
    </lineage>
</organism>
<proteinExistence type="predicted"/>